<proteinExistence type="predicted"/>
<dbReference type="AlphaFoldDB" id="A0A9X2FGS2"/>
<dbReference type="SUPFAM" id="SSF53474">
    <property type="entry name" value="alpha/beta-Hydrolases"/>
    <property type="match status" value="1"/>
</dbReference>
<dbReference type="InterPro" id="IPR029058">
    <property type="entry name" value="AB_hydrolase_fold"/>
</dbReference>
<dbReference type="Gene3D" id="3.40.50.1820">
    <property type="entry name" value="alpha/beta hydrolase"/>
    <property type="match status" value="1"/>
</dbReference>
<protein>
    <submittedName>
        <fullName evidence="1">Alpha/beta hydrolase</fullName>
    </submittedName>
</protein>
<gene>
    <name evidence="1" type="ORF">LB941_01795</name>
</gene>
<reference evidence="1 2" key="1">
    <citation type="journal article" date="2023" name="Int. J. Syst. Evol. Microbiol.">
        <title>Ligilactobacillus ubinensis sp. nov., a novel species isolated from the wild ferment of a durian fruit (Durio zibethinus).</title>
        <authorList>
            <person name="Heng Y.C."/>
            <person name="Menon N."/>
            <person name="Chen B."/>
            <person name="Loo B.Z.L."/>
            <person name="Wong G.W.J."/>
            <person name="Lim A.C.H."/>
            <person name="Silvaraju S."/>
            <person name="Kittelmann S."/>
        </authorList>
    </citation>
    <scope>NUCLEOTIDE SEQUENCE [LARGE SCALE GENOMIC DNA]</scope>
    <source>
        <strain evidence="1 2">WILCCON 0076</strain>
    </source>
</reference>
<dbReference type="GO" id="GO:0016787">
    <property type="term" value="F:hydrolase activity"/>
    <property type="evidence" value="ECO:0007669"/>
    <property type="project" value="UniProtKB-KW"/>
</dbReference>
<evidence type="ECO:0000313" key="2">
    <source>
        <dbReference type="Proteomes" id="UP001139006"/>
    </source>
</evidence>
<dbReference type="EMBL" id="JAIULA010000002">
    <property type="protein sequence ID" value="MCP0886067.1"/>
    <property type="molecule type" value="Genomic_DNA"/>
</dbReference>
<organism evidence="1 2">
    <name type="scientific">Ligilactobacillus ubinensis</name>
    <dbReference type="NCBI Taxonomy" id="2876789"/>
    <lineage>
        <taxon>Bacteria</taxon>
        <taxon>Bacillati</taxon>
        <taxon>Bacillota</taxon>
        <taxon>Bacilli</taxon>
        <taxon>Lactobacillales</taxon>
        <taxon>Lactobacillaceae</taxon>
        <taxon>Ligilactobacillus</taxon>
    </lineage>
</organism>
<accession>A0A9X2FGS2</accession>
<name>A0A9X2FGS2_9LACO</name>
<evidence type="ECO:0000313" key="1">
    <source>
        <dbReference type="EMBL" id="MCP0886067.1"/>
    </source>
</evidence>
<dbReference type="RefSeq" id="WP_253359003.1">
    <property type="nucleotide sequence ID" value="NZ_JAIULA010000002.1"/>
</dbReference>
<dbReference type="Proteomes" id="UP001139006">
    <property type="component" value="Unassembled WGS sequence"/>
</dbReference>
<sequence>MLKKNIVIEGIPALLWGEEKTEILIAVHGNLSSKADIPICILAEEAVPLGYQVLSFDLPEHGDRKNESTLCKAENCVSDLKKIFAFASARTNTISLWANSIGAYFSLLAYKDERLKQSLFLSPVVDMRRLILNMMQWFAVTEEQLYKEKEVSTPIGQTLYWDYYQYVMENSIMKWNTPTSILYGKKDEFCEYDVLTSFSKIFHCNLSISDISEHYFHTKEDLAVYREWIQKSIHR</sequence>
<comment type="caution">
    <text evidence="1">The sequence shown here is derived from an EMBL/GenBank/DDBJ whole genome shotgun (WGS) entry which is preliminary data.</text>
</comment>
<keyword evidence="2" id="KW-1185">Reference proteome</keyword>
<keyword evidence="1" id="KW-0378">Hydrolase</keyword>